<dbReference type="InterPro" id="IPR036770">
    <property type="entry name" value="Ankyrin_rpt-contain_sf"/>
</dbReference>
<evidence type="ECO:0000256" key="3">
    <source>
        <dbReference type="PROSITE-ProRule" id="PRU00023"/>
    </source>
</evidence>
<accession>A0AA35WH61</accession>
<feature type="repeat" description="ANK" evidence="3">
    <location>
        <begin position="269"/>
        <end position="301"/>
    </location>
</feature>
<dbReference type="PROSITE" id="PS50088">
    <property type="entry name" value="ANK_REPEAT"/>
    <property type="match status" value="10"/>
</dbReference>
<feature type="repeat" description="ANK" evidence="3">
    <location>
        <begin position="596"/>
        <end position="628"/>
    </location>
</feature>
<dbReference type="Gene3D" id="1.25.40.20">
    <property type="entry name" value="Ankyrin repeat-containing domain"/>
    <property type="match status" value="5"/>
</dbReference>
<keyword evidence="1" id="KW-0677">Repeat</keyword>
<feature type="repeat" description="ANK" evidence="3">
    <location>
        <begin position="529"/>
        <end position="561"/>
    </location>
</feature>
<dbReference type="EMBL" id="CASHTH010001875">
    <property type="protein sequence ID" value="CAI8021203.1"/>
    <property type="molecule type" value="Genomic_DNA"/>
</dbReference>
<feature type="compositionally biased region" description="Basic and acidic residues" evidence="4">
    <location>
        <begin position="846"/>
        <end position="860"/>
    </location>
</feature>
<feature type="region of interest" description="Disordered" evidence="4">
    <location>
        <begin position="840"/>
        <end position="871"/>
    </location>
</feature>
<evidence type="ECO:0000256" key="4">
    <source>
        <dbReference type="SAM" id="MobiDB-lite"/>
    </source>
</evidence>
<feature type="repeat" description="ANK" evidence="3">
    <location>
        <begin position="335"/>
        <end position="367"/>
    </location>
</feature>
<feature type="repeat" description="ANK" evidence="3">
    <location>
        <begin position="302"/>
        <end position="334"/>
    </location>
</feature>
<evidence type="ECO:0000256" key="1">
    <source>
        <dbReference type="ARBA" id="ARBA00022737"/>
    </source>
</evidence>
<dbReference type="SUPFAM" id="SSF48403">
    <property type="entry name" value="Ankyrin repeat"/>
    <property type="match status" value="2"/>
</dbReference>
<proteinExistence type="predicted"/>
<protein>
    <submittedName>
        <fullName evidence="5">Ankyrin-3</fullName>
    </submittedName>
</protein>
<sequence length="886" mass="96920">EAKDGVERLQEEFFNLKSDAQEYLLEKESQDPKIIRKFQDYLLEMPVAKKRIHIRFFSRNEEEILDAKTIRKLFVILGHYCNYSNYEIIFHVVKKFCHGLKGRMTSYRDSLVAFEKSTTVDIYLCAISARPGGAIMEGFIRMTVKLNKPPSECLLYEIRELKETIQETAALESYAMYIEIPGEGSVRVSLRIHEAVGWMVGVVLLTAEFRQEHLLTEVSAKRGIVVYLVGLMEYLRDELRSGSRRGYLEKVMSLIDAGVNVNVFDLYGHGESALIVAAREGRTEVVSLLLETGANTDLQNMYGDSALMMAARMGRTAVVSLLIEVGANADLQNKNGDSALMLAVKWGRTEVVSLLIEVGANAYLQNKDGDSALMLAVKWGRTEVVSLLLEVGANADLQNKYGNSALTIAVRGGWTEVVSLLLEVGANAYLQNKDGDSVLMMAARKGKAAVVSLLIEVGANADLQNKYGDSALTIAVRGGWTEVVSLLVSLDRQQNKGCELLMLASKGGELKTITVLITAGVNVNHVAEDGDSALMMAARESSTTVVALLVKAGANTDLQNKDGDSALMMAVSSWSKTKVVPMLVKAGAALDLQNKEGDSAVIIATVRYHLPVLKELVRAGADLNLQNQEGLTALMISSRTGRTDLTEILLSGENISLDIQSVIGWSALFFAVDNGDAATTKLLLKAGADPFLGGHGLTAMDVASANTPAPTHSLFRTRSAEGRRHRAMHRLLSKHMKKPSKQKVSPAESSQEHPEPLQSAESSLEPPQSAESAESSLEHPQSAESSLEPLQSAESSHELAESQESSVATRLSQSLLKRLKSGRQAAKQAFLRLESRVLRPNKRKIERPERGGGEGEEGVRRQQKPYLQPLPLEEEELRDGIFVQTC</sequence>
<feature type="compositionally biased region" description="Low complexity" evidence="4">
    <location>
        <begin position="758"/>
        <end position="775"/>
    </location>
</feature>
<name>A0AA35WH61_GEOBA</name>
<reference evidence="5" key="1">
    <citation type="submission" date="2023-03" db="EMBL/GenBank/DDBJ databases">
        <authorList>
            <person name="Steffen K."/>
            <person name="Cardenas P."/>
        </authorList>
    </citation>
    <scope>NUCLEOTIDE SEQUENCE</scope>
</reference>
<dbReference type="Proteomes" id="UP001174909">
    <property type="component" value="Unassembled WGS sequence"/>
</dbReference>
<feature type="compositionally biased region" description="Basic residues" evidence="4">
    <location>
        <begin position="731"/>
        <end position="741"/>
    </location>
</feature>
<dbReference type="PANTHER" id="PTHR24126:SF14">
    <property type="entry name" value="ANK_REP_REGION DOMAIN-CONTAINING PROTEIN"/>
    <property type="match status" value="1"/>
</dbReference>
<evidence type="ECO:0000313" key="6">
    <source>
        <dbReference type="Proteomes" id="UP001174909"/>
    </source>
</evidence>
<evidence type="ECO:0000313" key="5">
    <source>
        <dbReference type="EMBL" id="CAI8021203.1"/>
    </source>
</evidence>
<feature type="compositionally biased region" description="Polar residues" evidence="4">
    <location>
        <begin position="782"/>
        <end position="794"/>
    </location>
</feature>
<feature type="compositionally biased region" description="Polar residues" evidence="4">
    <location>
        <begin position="705"/>
        <end position="716"/>
    </location>
</feature>
<dbReference type="PROSITE" id="PS50297">
    <property type="entry name" value="ANK_REP_REGION"/>
    <property type="match status" value="9"/>
</dbReference>
<feature type="region of interest" description="Disordered" evidence="4">
    <location>
        <begin position="705"/>
        <end position="724"/>
    </location>
</feature>
<feature type="region of interest" description="Disordered" evidence="4">
    <location>
        <begin position="731"/>
        <end position="807"/>
    </location>
</feature>
<keyword evidence="2 3" id="KW-0040">ANK repeat</keyword>
<organism evidence="5 6">
    <name type="scientific">Geodia barretti</name>
    <name type="common">Barrett's horny sponge</name>
    <dbReference type="NCBI Taxonomy" id="519541"/>
    <lineage>
        <taxon>Eukaryota</taxon>
        <taxon>Metazoa</taxon>
        <taxon>Porifera</taxon>
        <taxon>Demospongiae</taxon>
        <taxon>Heteroscleromorpha</taxon>
        <taxon>Tetractinellida</taxon>
        <taxon>Astrophorina</taxon>
        <taxon>Geodiidae</taxon>
        <taxon>Geodia</taxon>
    </lineage>
</organism>
<dbReference type="Pfam" id="PF12796">
    <property type="entry name" value="Ank_2"/>
    <property type="match status" value="3"/>
</dbReference>
<feature type="repeat" description="ANK" evidence="3">
    <location>
        <begin position="401"/>
        <end position="433"/>
    </location>
</feature>
<feature type="non-terminal residue" evidence="5">
    <location>
        <position position="1"/>
    </location>
</feature>
<comment type="caution">
    <text evidence="5">The sequence shown here is derived from an EMBL/GenBank/DDBJ whole genome shotgun (WGS) entry which is preliminary data.</text>
</comment>
<dbReference type="PANTHER" id="PTHR24126">
    <property type="entry name" value="ANKYRIN REPEAT, PH AND SEC7 DOMAIN CONTAINING PROTEIN SECG-RELATED"/>
    <property type="match status" value="1"/>
</dbReference>
<evidence type="ECO:0000256" key="2">
    <source>
        <dbReference type="ARBA" id="ARBA00023043"/>
    </source>
</evidence>
<gene>
    <name evidence="5" type="ORF">GBAR_LOCUS12615</name>
</gene>
<feature type="repeat" description="ANK" evidence="3">
    <location>
        <begin position="562"/>
        <end position="595"/>
    </location>
</feature>
<dbReference type="AlphaFoldDB" id="A0AA35WH61"/>
<feature type="repeat" description="ANK" evidence="3">
    <location>
        <begin position="663"/>
        <end position="689"/>
    </location>
</feature>
<dbReference type="SMART" id="SM00248">
    <property type="entry name" value="ANK"/>
    <property type="match status" value="14"/>
</dbReference>
<feature type="repeat" description="ANK" evidence="3">
    <location>
        <begin position="368"/>
        <end position="400"/>
    </location>
</feature>
<feature type="repeat" description="ANK" evidence="3">
    <location>
        <begin position="434"/>
        <end position="466"/>
    </location>
</feature>
<keyword evidence="6" id="KW-1185">Reference proteome</keyword>
<dbReference type="Pfam" id="PF00023">
    <property type="entry name" value="Ank"/>
    <property type="match status" value="3"/>
</dbReference>
<dbReference type="InterPro" id="IPR002110">
    <property type="entry name" value="Ankyrin_rpt"/>
</dbReference>